<organism evidence="4 5">
    <name type="scientific">Acetatifactor muris</name>
    <dbReference type="NCBI Taxonomy" id="879566"/>
    <lineage>
        <taxon>Bacteria</taxon>
        <taxon>Bacillati</taxon>
        <taxon>Bacillota</taxon>
        <taxon>Clostridia</taxon>
        <taxon>Lachnospirales</taxon>
        <taxon>Lachnospiraceae</taxon>
        <taxon>Acetatifactor</taxon>
    </lineage>
</organism>
<dbReference type="PANTHER" id="PTHR34413">
    <property type="entry name" value="PROPHAGE TAIL FIBER ASSEMBLY PROTEIN HOMOLOG TFAE-RELATED-RELATED"/>
    <property type="match status" value="1"/>
</dbReference>
<dbReference type="PANTHER" id="PTHR34413:SF2">
    <property type="entry name" value="PROPHAGE TAIL FIBER ASSEMBLY PROTEIN HOMOLOG TFAE-RELATED"/>
    <property type="match status" value="1"/>
</dbReference>
<protein>
    <submittedName>
        <fullName evidence="4">Phage terminase large subunit (GpA)</fullName>
    </submittedName>
</protein>
<keyword evidence="5" id="KW-1185">Reference proteome</keyword>
<dbReference type="Gene3D" id="3.40.50.300">
    <property type="entry name" value="P-loop containing nucleotide triphosphate hydrolases"/>
    <property type="match status" value="1"/>
</dbReference>
<proteinExistence type="predicted"/>
<dbReference type="Proteomes" id="UP000236311">
    <property type="component" value="Unassembled WGS sequence"/>
</dbReference>
<dbReference type="AlphaFoldDB" id="A0A2K4ZHX4"/>
<reference evidence="4 5" key="1">
    <citation type="submission" date="2018-01" db="EMBL/GenBank/DDBJ databases">
        <authorList>
            <person name="Gaut B.S."/>
            <person name="Morton B.R."/>
            <person name="Clegg M.T."/>
            <person name="Duvall M.R."/>
        </authorList>
    </citation>
    <scope>NUCLEOTIDE SEQUENCE [LARGE SCALE GENOMIC DNA]</scope>
    <source>
        <strain evidence="4">GP69</strain>
    </source>
</reference>
<evidence type="ECO:0000259" key="3">
    <source>
        <dbReference type="Pfam" id="PF20454"/>
    </source>
</evidence>
<sequence>MQKPKQLRIRKYDCKQYQKAALEYLNPPEEMTVSEWAEQYRMLDSRTSAEPGPWNNERTPYLVEIMNELLNYETEEIIFCKCTQVGGTEVELNMLGYTIQQDPSPVEVVYPTETMANSVSEKRIKPMIESTSTLYKKYDKNSSNLELDFDDMFIKLVWSNSPSGLASFAMKYLFLDEVDKYPGASKKEADPISLAKERTKTFRNSKVYMTSTPTIRTNHIWKAKEGADAEKHYFIPCPHCGEFIELHFDNLKWPGKDKDLVDAYGEDAIKEKLGNFEPIDDSEGLSDADRAEFAFYVCQECGCVITDAQKQQAVKKGHWEVVRQTTRFVKKVCFWINTLYSPFVRFSEIAKEFMGSKADPEKLQNFVNSWLAEPWEDTKLKTSKDLVMERQTELAEFTVPDWAKLLTGGVDVQQNCVYWTIRAWGDFLTSQNVAHGQAYSFKEVEQIMNLEYKTESGAVAIVNLCLIDSGYDADSAYDFCALNAEWALPVKGASNPMQNHFKISTVNKDSSKAYGMNLIIVDGGKYKDMIAGRMRKPNGRGSWMVYQGCDEEYAAQVTAEHKILVKNGNAKPRLEWVPKHSHADNHYLDAEVYAMAAADTLGVRMLHLQGEQQQAQPEKKEQYTPEEEWISQNESWL</sequence>
<feature type="domain" description="Terminase large subunit GpA endonuclease" evidence="3">
    <location>
        <begin position="332"/>
        <end position="604"/>
    </location>
</feature>
<evidence type="ECO:0000313" key="4">
    <source>
        <dbReference type="EMBL" id="SOY30065.1"/>
    </source>
</evidence>
<accession>A0A2K4ZHX4</accession>
<dbReference type="GO" id="GO:0004519">
    <property type="term" value="F:endonuclease activity"/>
    <property type="evidence" value="ECO:0007669"/>
    <property type="project" value="InterPro"/>
</dbReference>
<dbReference type="InterPro" id="IPR027417">
    <property type="entry name" value="P-loop_NTPase"/>
</dbReference>
<name>A0A2K4ZHX4_9FIRM</name>
<feature type="domain" description="Phage terminase large subunit GpA ATPase" evidence="2">
    <location>
        <begin position="48"/>
        <end position="319"/>
    </location>
</feature>
<feature type="region of interest" description="Disordered" evidence="1">
    <location>
        <begin position="610"/>
        <end position="637"/>
    </location>
</feature>
<evidence type="ECO:0000313" key="5">
    <source>
        <dbReference type="Proteomes" id="UP000236311"/>
    </source>
</evidence>
<dbReference type="InterPro" id="IPR051220">
    <property type="entry name" value="TFA_Chaperone"/>
</dbReference>
<evidence type="ECO:0000259" key="2">
    <source>
        <dbReference type="Pfam" id="PF05876"/>
    </source>
</evidence>
<dbReference type="GO" id="GO:0016887">
    <property type="term" value="F:ATP hydrolysis activity"/>
    <property type="evidence" value="ECO:0007669"/>
    <property type="project" value="InterPro"/>
</dbReference>
<dbReference type="InterPro" id="IPR046454">
    <property type="entry name" value="GpA_endonuclease"/>
</dbReference>
<dbReference type="Pfam" id="PF05876">
    <property type="entry name" value="GpA_ATPase"/>
    <property type="match status" value="1"/>
</dbReference>
<dbReference type="Pfam" id="PF20454">
    <property type="entry name" value="GpA_nuclease"/>
    <property type="match status" value="1"/>
</dbReference>
<dbReference type="RefSeq" id="WP_242982440.1">
    <property type="nucleotide sequence ID" value="NZ_JANJZD010000012.1"/>
</dbReference>
<evidence type="ECO:0000256" key="1">
    <source>
        <dbReference type="SAM" id="MobiDB-lite"/>
    </source>
</evidence>
<dbReference type="EMBL" id="OFSM01000013">
    <property type="protein sequence ID" value="SOY30065.1"/>
    <property type="molecule type" value="Genomic_DNA"/>
</dbReference>
<gene>
    <name evidence="4" type="ORF">AMURIS_02788</name>
</gene>
<dbReference type="InterPro" id="IPR046453">
    <property type="entry name" value="GpA_ATPase"/>
</dbReference>